<dbReference type="AlphaFoldDB" id="A0A9Q2NTA3"/>
<evidence type="ECO:0000313" key="2">
    <source>
        <dbReference type="Proteomes" id="UP000809337"/>
    </source>
</evidence>
<proteinExistence type="predicted"/>
<sequence>MRELSTAISQFLQSRGPRHAHLMVWIEARNRETGQAETIGFWTGADHTEIAIGGVTRTYFGAGTLLSMSPLIIEAGLNVRTSRLHFSKVAPEVQVAVRGYETREAPTEVHVAYFDALTHQLIDAPVRVFKGRITGLKMTRPKKGDPSAICEVSMQTTARALTKTLALKKSNAALLARAPSDQFRDAADISGAIETVWGEIRAKGPGAASGGSGTTDLPIDRIFGR</sequence>
<gene>
    <name evidence="1" type="ORF">JQX14_22670</name>
</gene>
<accession>A0A9Q2NTA3</accession>
<organism evidence="1 2">
    <name type="scientific">Pseudosulfitobacter pseudonitzschiae</name>
    <dbReference type="NCBI Taxonomy" id="1402135"/>
    <lineage>
        <taxon>Bacteria</taxon>
        <taxon>Pseudomonadati</taxon>
        <taxon>Pseudomonadota</taxon>
        <taxon>Alphaproteobacteria</taxon>
        <taxon>Rhodobacterales</taxon>
        <taxon>Roseobacteraceae</taxon>
        <taxon>Pseudosulfitobacter</taxon>
    </lineage>
</organism>
<comment type="caution">
    <text evidence="1">The sequence shown here is derived from an EMBL/GenBank/DDBJ whole genome shotgun (WGS) entry which is preliminary data.</text>
</comment>
<dbReference type="RefSeq" id="WP_231036119.1">
    <property type="nucleotide sequence ID" value="NZ_JAJNGX010000034.1"/>
</dbReference>
<reference evidence="1" key="1">
    <citation type="submission" date="2021-01" db="EMBL/GenBank/DDBJ databases">
        <title>Diatom-associated Roseobacters Show Island Model of Population Structure.</title>
        <authorList>
            <person name="Qu L."/>
            <person name="Feng X."/>
            <person name="Chen Y."/>
            <person name="Li L."/>
            <person name="Wang X."/>
            <person name="Hu Z."/>
            <person name="Wang H."/>
            <person name="Luo H."/>
        </authorList>
    </citation>
    <scope>NUCLEOTIDE SEQUENCE</scope>
    <source>
        <strain evidence="1">SM26-45</strain>
    </source>
</reference>
<evidence type="ECO:0000313" key="1">
    <source>
        <dbReference type="EMBL" id="MBM2357358.1"/>
    </source>
</evidence>
<dbReference type="EMBL" id="JAFBWN010000034">
    <property type="protein sequence ID" value="MBM2357358.1"/>
    <property type="molecule type" value="Genomic_DNA"/>
</dbReference>
<protein>
    <submittedName>
        <fullName evidence="1">Uncharacterized protein</fullName>
    </submittedName>
</protein>
<dbReference type="Proteomes" id="UP000809337">
    <property type="component" value="Unassembled WGS sequence"/>
</dbReference>
<name>A0A9Q2NTA3_9RHOB</name>